<dbReference type="CDD" id="cd01131">
    <property type="entry name" value="PilT"/>
    <property type="match status" value="1"/>
</dbReference>
<organism evidence="3">
    <name type="scientific">marine sediment metagenome</name>
    <dbReference type="NCBI Taxonomy" id="412755"/>
    <lineage>
        <taxon>unclassified sequences</taxon>
        <taxon>metagenomes</taxon>
        <taxon>ecological metagenomes</taxon>
    </lineage>
</organism>
<dbReference type="InterPro" id="IPR001482">
    <property type="entry name" value="T2SS/T4SS_dom"/>
</dbReference>
<dbReference type="InterPro" id="IPR006321">
    <property type="entry name" value="PilT/PilU"/>
</dbReference>
<evidence type="ECO:0000313" key="3">
    <source>
        <dbReference type="EMBL" id="GAH84988.1"/>
    </source>
</evidence>
<dbReference type="Gene3D" id="3.40.50.300">
    <property type="entry name" value="P-loop containing nucleotide triphosphate hydrolases"/>
    <property type="match status" value="1"/>
</dbReference>
<dbReference type="PROSITE" id="PS00662">
    <property type="entry name" value="T2SP_E"/>
    <property type="match status" value="1"/>
</dbReference>
<dbReference type="InterPro" id="IPR027417">
    <property type="entry name" value="P-loop_NTPase"/>
</dbReference>
<sequence>EKLAELYEKGSLDLGHDFRGGRVRVNIYLQKGFISLAARLLKNRIPSLEELHLPSVLARLVDIKQGLVLVCGVTGSGKTTTLASLLDMISRKHRCHILTIEDPIEYIHRDAKSIINQREIGLDCHDWAEGLRAAVREDPDVILVGEMRDHETFQAGLIAAETGHLVFGTLHTSSAASTLGRILDLFPTDKHSLIRQSLSFSLRAIICQRLVPSFRGGTSASCRSLN</sequence>
<reference evidence="3" key="1">
    <citation type="journal article" date="2014" name="Front. Microbiol.">
        <title>High frequency of phylogenetically diverse reductive dehalogenase-homologous genes in deep subseafloor sedimentary metagenomes.</title>
        <authorList>
            <person name="Kawai M."/>
            <person name="Futagami T."/>
            <person name="Toyoda A."/>
            <person name="Takaki Y."/>
            <person name="Nishi S."/>
            <person name="Hori S."/>
            <person name="Arai W."/>
            <person name="Tsubouchi T."/>
            <person name="Morono Y."/>
            <person name="Uchiyama I."/>
            <person name="Ito T."/>
            <person name="Fujiyama A."/>
            <person name="Inagaki F."/>
            <person name="Takami H."/>
        </authorList>
    </citation>
    <scope>NUCLEOTIDE SEQUENCE</scope>
    <source>
        <strain evidence="3">Expedition CK06-06</strain>
    </source>
</reference>
<dbReference type="AlphaFoldDB" id="X1KSN6"/>
<dbReference type="InterPro" id="IPR003593">
    <property type="entry name" value="AAA+_ATPase"/>
</dbReference>
<name>X1KSN6_9ZZZZ</name>
<comment type="similarity">
    <text evidence="1">Belongs to the GSP E family.</text>
</comment>
<dbReference type="GO" id="GO:0016887">
    <property type="term" value="F:ATP hydrolysis activity"/>
    <property type="evidence" value="ECO:0007669"/>
    <property type="project" value="InterPro"/>
</dbReference>
<comment type="caution">
    <text evidence="3">The sequence shown here is derived from an EMBL/GenBank/DDBJ whole genome shotgun (WGS) entry which is preliminary data.</text>
</comment>
<dbReference type="PANTHER" id="PTHR30486:SF16">
    <property type="entry name" value="TWITCHING MOTILITY PROTEIN PILT"/>
    <property type="match status" value="1"/>
</dbReference>
<evidence type="ECO:0000259" key="2">
    <source>
        <dbReference type="PROSITE" id="PS00662"/>
    </source>
</evidence>
<dbReference type="SUPFAM" id="SSF52540">
    <property type="entry name" value="P-loop containing nucleoside triphosphate hydrolases"/>
    <property type="match status" value="1"/>
</dbReference>
<protein>
    <recommendedName>
        <fullName evidence="2">Bacterial type II secretion system protein E domain-containing protein</fullName>
    </recommendedName>
</protein>
<dbReference type="EMBL" id="BARU01041116">
    <property type="protein sequence ID" value="GAH84988.1"/>
    <property type="molecule type" value="Genomic_DNA"/>
</dbReference>
<dbReference type="PANTHER" id="PTHR30486">
    <property type="entry name" value="TWITCHING MOTILITY PROTEIN PILT"/>
    <property type="match status" value="1"/>
</dbReference>
<feature type="domain" description="Bacterial type II secretion system protein E" evidence="2">
    <location>
        <begin position="135"/>
        <end position="149"/>
    </location>
</feature>
<dbReference type="Pfam" id="PF00437">
    <property type="entry name" value="T2SSE"/>
    <property type="match status" value="1"/>
</dbReference>
<dbReference type="InterPro" id="IPR050921">
    <property type="entry name" value="T4SS_GSP_E_ATPase"/>
</dbReference>
<evidence type="ECO:0000256" key="1">
    <source>
        <dbReference type="ARBA" id="ARBA00006611"/>
    </source>
</evidence>
<gene>
    <name evidence="3" type="ORF">S03H2_63446</name>
</gene>
<proteinExistence type="inferred from homology"/>
<accession>X1KSN6</accession>
<dbReference type="GO" id="GO:0005524">
    <property type="term" value="F:ATP binding"/>
    <property type="evidence" value="ECO:0007669"/>
    <property type="project" value="InterPro"/>
</dbReference>
<feature type="non-terminal residue" evidence="3">
    <location>
        <position position="1"/>
    </location>
</feature>
<dbReference type="SMART" id="SM00382">
    <property type="entry name" value="AAA"/>
    <property type="match status" value="1"/>
</dbReference>
<feature type="non-terminal residue" evidence="3">
    <location>
        <position position="226"/>
    </location>
</feature>